<organism evidence="2 3">
    <name type="scientific">Phytophthora aleatoria</name>
    <dbReference type="NCBI Taxonomy" id="2496075"/>
    <lineage>
        <taxon>Eukaryota</taxon>
        <taxon>Sar</taxon>
        <taxon>Stramenopiles</taxon>
        <taxon>Oomycota</taxon>
        <taxon>Peronosporomycetes</taxon>
        <taxon>Peronosporales</taxon>
        <taxon>Peronosporaceae</taxon>
        <taxon>Phytophthora</taxon>
    </lineage>
</organism>
<keyword evidence="3" id="KW-1185">Reference proteome</keyword>
<evidence type="ECO:0000256" key="1">
    <source>
        <dbReference type="SAM" id="MobiDB-lite"/>
    </source>
</evidence>
<feature type="region of interest" description="Disordered" evidence="1">
    <location>
        <begin position="1"/>
        <end position="51"/>
    </location>
</feature>
<feature type="non-terminal residue" evidence="2">
    <location>
        <position position="51"/>
    </location>
</feature>
<feature type="compositionally biased region" description="Basic and acidic residues" evidence="1">
    <location>
        <begin position="1"/>
        <end position="21"/>
    </location>
</feature>
<feature type="non-terminal residue" evidence="2">
    <location>
        <position position="1"/>
    </location>
</feature>
<gene>
    <name evidence="2" type="ORF">JG688_00014018</name>
</gene>
<dbReference type="AlphaFoldDB" id="A0A8J5IXL6"/>
<evidence type="ECO:0000313" key="3">
    <source>
        <dbReference type="Proteomes" id="UP000709295"/>
    </source>
</evidence>
<feature type="compositionally biased region" description="Basic residues" evidence="1">
    <location>
        <begin position="22"/>
        <end position="31"/>
    </location>
</feature>
<sequence>SLSDRPAHSAEESKTTIDTRRRSTRRIRLRSRVSNGPSDSDEDYPIFAGDG</sequence>
<accession>A0A8J5IXL6</accession>
<comment type="caution">
    <text evidence="2">The sequence shown here is derived from an EMBL/GenBank/DDBJ whole genome shotgun (WGS) entry which is preliminary data.</text>
</comment>
<dbReference type="EMBL" id="JAENGY010001266">
    <property type="protein sequence ID" value="KAG6950750.1"/>
    <property type="molecule type" value="Genomic_DNA"/>
</dbReference>
<dbReference type="Proteomes" id="UP000709295">
    <property type="component" value="Unassembled WGS sequence"/>
</dbReference>
<reference evidence="2" key="1">
    <citation type="submission" date="2021-01" db="EMBL/GenBank/DDBJ databases">
        <title>Phytophthora aleatoria, a newly-described species from Pinus radiata is distinct from Phytophthora cactorum isolates based on comparative genomics.</title>
        <authorList>
            <person name="Mcdougal R."/>
            <person name="Panda P."/>
            <person name="Williams N."/>
            <person name="Studholme D.J."/>
        </authorList>
    </citation>
    <scope>NUCLEOTIDE SEQUENCE</scope>
    <source>
        <strain evidence="2">NZFS 4037</strain>
    </source>
</reference>
<proteinExistence type="predicted"/>
<protein>
    <submittedName>
        <fullName evidence="2">Uncharacterized protein</fullName>
    </submittedName>
</protein>
<evidence type="ECO:0000313" key="2">
    <source>
        <dbReference type="EMBL" id="KAG6950750.1"/>
    </source>
</evidence>
<name>A0A8J5IXL6_9STRA</name>